<dbReference type="PANTHER" id="PTHR48040:SF57">
    <property type="entry name" value="PLEIOTROPIC DRUG RESISTANCE PROTEIN 1-LIKE ISOFORM X1"/>
    <property type="match status" value="1"/>
</dbReference>
<dbReference type="Proteomes" id="UP001632038">
    <property type="component" value="Unassembled WGS sequence"/>
</dbReference>
<sequence length="135" mass="15458">MLGLLTLNVFAPSMFTSRTRGEKGLLREVDIKNLGSIERKNLVDRLLKTDEEEGSEKFLMKLKKRIHRVGLDLPTIEVRFEQLSVDADAYVGRRAMPTEGMLTDEEGQLREVDIKNLGSVERKNLVDRLLKTDEE</sequence>
<gene>
    <name evidence="1" type="ORF">CASFOL_027161</name>
</gene>
<proteinExistence type="predicted"/>
<accession>A0ABD3CE06</accession>
<dbReference type="EMBL" id="JAVIJP010000036">
    <property type="protein sequence ID" value="KAL3628115.1"/>
    <property type="molecule type" value="Genomic_DNA"/>
</dbReference>
<evidence type="ECO:0000313" key="2">
    <source>
        <dbReference type="Proteomes" id="UP001632038"/>
    </source>
</evidence>
<evidence type="ECO:0000313" key="1">
    <source>
        <dbReference type="EMBL" id="KAL3628115.1"/>
    </source>
</evidence>
<organism evidence="1 2">
    <name type="scientific">Castilleja foliolosa</name>
    <dbReference type="NCBI Taxonomy" id="1961234"/>
    <lineage>
        <taxon>Eukaryota</taxon>
        <taxon>Viridiplantae</taxon>
        <taxon>Streptophyta</taxon>
        <taxon>Embryophyta</taxon>
        <taxon>Tracheophyta</taxon>
        <taxon>Spermatophyta</taxon>
        <taxon>Magnoliopsida</taxon>
        <taxon>eudicotyledons</taxon>
        <taxon>Gunneridae</taxon>
        <taxon>Pentapetalae</taxon>
        <taxon>asterids</taxon>
        <taxon>lamiids</taxon>
        <taxon>Lamiales</taxon>
        <taxon>Orobanchaceae</taxon>
        <taxon>Pedicularideae</taxon>
        <taxon>Castillejinae</taxon>
        <taxon>Castilleja</taxon>
    </lineage>
</organism>
<dbReference type="AlphaFoldDB" id="A0ABD3CE06"/>
<dbReference type="PANTHER" id="PTHR48040">
    <property type="entry name" value="PLEIOTROPIC DRUG RESISTANCE PROTEIN 1-LIKE ISOFORM X1"/>
    <property type="match status" value="1"/>
</dbReference>
<comment type="caution">
    <text evidence="1">The sequence shown here is derived from an EMBL/GenBank/DDBJ whole genome shotgun (WGS) entry which is preliminary data.</text>
</comment>
<protein>
    <submittedName>
        <fullName evidence="1">Uncharacterized protein</fullName>
    </submittedName>
</protein>
<keyword evidence="2" id="KW-1185">Reference proteome</keyword>
<reference evidence="2" key="1">
    <citation type="journal article" date="2024" name="IScience">
        <title>Strigolactones Initiate the Formation of Haustorium-like Structures in Castilleja.</title>
        <authorList>
            <person name="Buerger M."/>
            <person name="Peterson D."/>
            <person name="Chory J."/>
        </authorList>
    </citation>
    <scope>NUCLEOTIDE SEQUENCE [LARGE SCALE GENOMIC DNA]</scope>
</reference>
<name>A0ABD3CE06_9LAMI</name>